<feature type="transmembrane region" description="Helical" evidence="6">
    <location>
        <begin position="21"/>
        <end position="41"/>
    </location>
</feature>
<feature type="transmembrane region" description="Helical" evidence="6">
    <location>
        <begin position="61"/>
        <end position="86"/>
    </location>
</feature>
<dbReference type="EMBL" id="BOML01000013">
    <property type="protein sequence ID" value="GIE00103.1"/>
    <property type="molecule type" value="Genomic_DNA"/>
</dbReference>
<proteinExistence type="predicted"/>
<keyword evidence="5 6" id="KW-0472">Membrane</keyword>
<keyword evidence="8" id="KW-1185">Reference proteome</keyword>
<evidence type="ECO:0008006" key="9">
    <source>
        <dbReference type="Google" id="ProtNLM"/>
    </source>
</evidence>
<protein>
    <recommendedName>
        <fullName evidence="9">Flippase-like domain-containing protein</fullName>
    </recommendedName>
</protein>
<dbReference type="InterPro" id="IPR022791">
    <property type="entry name" value="L-PG_synthase/AglD"/>
</dbReference>
<evidence type="ECO:0000256" key="2">
    <source>
        <dbReference type="ARBA" id="ARBA00022475"/>
    </source>
</evidence>
<name>A0ABQ3YRD3_9ACTN</name>
<dbReference type="PANTHER" id="PTHR39087">
    <property type="entry name" value="UPF0104 MEMBRANE PROTEIN MJ1595"/>
    <property type="match status" value="1"/>
</dbReference>
<accession>A0ABQ3YRD3</accession>
<dbReference type="RefSeq" id="WP_379135828.1">
    <property type="nucleotide sequence ID" value="NZ_JBHTFU010000001.1"/>
</dbReference>
<evidence type="ECO:0000256" key="3">
    <source>
        <dbReference type="ARBA" id="ARBA00022692"/>
    </source>
</evidence>
<gene>
    <name evidence="7" type="ORF">Adu01nite_14530</name>
</gene>
<keyword evidence="3 6" id="KW-0812">Transmembrane</keyword>
<keyword evidence="4 6" id="KW-1133">Transmembrane helix</keyword>
<organism evidence="7 8">
    <name type="scientific">Paractinoplanes durhamensis</name>
    <dbReference type="NCBI Taxonomy" id="113563"/>
    <lineage>
        <taxon>Bacteria</taxon>
        <taxon>Bacillati</taxon>
        <taxon>Actinomycetota</taxon>
        <taxon>Actinomycetes</taxon>
        <taxon>Micromonosporales</taxon>
        <taxon>Micromonosporaceae</taxon>
        <taxon>Paractinoplanes</taxon>
    </lineage>
</organism>
<evidence type="ECO:0000256" key="1">
    <source>
        <dbReference type="ARBA" id="ARBA00004651"/>
    </source>
</evidence>
<feature type="transmembrane region" description="Helical" evidence="6">
    <location>
        <begin position="181"/>
        <end position="206"/>
    </location>
</feature>
<reference evidence="7 8" key="1">
    <citation type="submission" date="2021-01" db="EMBL/GenBank/DDBJ databases">
        <title>Whole genome shotgun sequence of Actinoplanes durhamensis NBRC 14914.</title>
        <authorList>
            <person name="Komaki H."/>
            <person name="Tamura T."/>
        </authorList>
    </citation>
    <scope>NUCLEOTIDE SEQUENCE [LARGE SCALE GENOMIC DNA]</scope>
    <source>
        <strain evidence="7 8">NBRC 14914</strain>
    </source>
</reference>
<keyword evidence="2" id="KW-1003">Cell membrane</keyword>
<sequence>MYELHGHLPDAASTWAVLRQASLGWLVAAVVLQVLSMVAFAEQERRLLGAFGVAMPARTSVAVTFARSAMATGLPGGSAVAAAYGFRQFRSRGASRSVAGTVTVLCGVASFSGLAVLYAGDAVVRAGTLVAAAITVLVPALLVLVVRRIRRSSPPADTTSGLRRTIHETAVLAAMIPARRWLVVLALATVNWLCDLLCLLACLHAVGLSVPVPVVGAAYLGAQLARQIPATAGGLGVIEAGLILAMTTTGHAPAAAAAAGVLTYRLMSCWALLPVGAACWAGLRNHSTIKENA</sequence>
<comment type="subcellular location">
    <subcellularLocation>
        <location evidence="1">Cell membrane</location>
        <topology evidence="1">Multi-pass membrane protein</topology>
    </subcellularLocation>
</comment>
<evidence type="ECO:0000313" key="7">
    <source>
        <dbReference type="EMBL" id="GIE00103.1"/>
    </source>
</evidence>
<evidence type="ECO:0000256" key="5">
    <source>
        <dbReference type="ARBA" id="ARBA00023136"/>
    </source>
</evidence>
<comment type="caution">
    <text evidence="7">The sequence shown here is derived from an EMBL/GenBank/DDBJ whole genome shotgun (WGS) entry which is preliminary data.</text>
</comment>
<evidence type="ECO:0000313" key="8">
    <source>
        <dbReference type="Proteomes" id="UP000637628"/>
    </source>
</evidence>
<feature type="transmembrane region" description="Helical" evidence="6">
    <location>
        <begin position="126"/>
        <end position="146"/>
    </location>
</feature>
<evidence type="ECO:0000256" key="4">
    <source>
        <dbReference type="ARBA" id="ARBA00022989"/>
    </source>
</evidence>
<evidence type="ECO:0000256" key="6">
    <source>
        <dbReference type="SAM" id="Phobius"/>
    </source>
</evidence>
<dbReference type="Proteomes" id="UP000637628">
    <property type="component" value="Unassembled WGS sequence"/>
</dbReference>
<dbReference type="PANTHER" id="PTHR39087:SF2">
    <property type="entry name" value="UPF0104 MEMBRANE PROTEIN MJ1595"/>
    <property type="match status" value="1"/>
</dbReference>
<dbReference type="Pfam" id="PF03706">
    <property type="entry name" value="LPG_synthase_TM"/>
    <property type="match status" value="1"/>
</dbReference>
<dbReference type="NCBIfam" id="TIGR00374">
    <property type="entry name" value="flippase-like domain"/>
    <property type="match status" value="1"/>
</dbReference>
<feature type="transmembrane region" description="Helical" evidence="6">
    <location>
        <begin position="262"/>
        <end position="283"/>
    </location>
</feature>
<feature type="transmembrane region" description="Helical" evidence="6">
    <location>
        <begin position="98"/>
        <end position="120"/>
    </location>
</feature>